<feature type="transmembrane region" description="Helical" evidence="9">
    <location>
        <begin position="179"/>
        <end position="201"/>
    </location>
</feature>
<keyword evidence="5" id="KW-0653">Protein transport</keyword>
<dbReference type="AlphaFoldDB" id="A0A094J6U4"/>
<evidence type="ECO:0000256" key="6">
    <source>
        <dbReference type="ARBA" id="ARBA00022989"/>
    </source>
</evidence>
<feature type="transmembrane region" description="Helical" evidence="9">
    <location>
        <begin position="400"/>
        <end position="421"/>
    </location>
</feature>
<keyword evidence="12" id="KW-1185">Reference proteome</keyword>
<dbReference type="GO" id="GO:1904680">
    <property type="term" value="F:peptide transmembrane transporter activity"/>
    <property type="evidence" value="ECO:0007669"/>
    <property type="project" value="InterPro"/>
</dbReference>
<comment type="similarity">
    <text evidence="8">Belongs to the major facilitator superfamily. Proton-dependent oligopeptide transporter (POT/PTR) (TC 2.A.17) family.</text>
</comment>
<evidence type="ECO:0000256" key="5">
    <source>
        <dbReference type="ARBA" id="ARBA00022856"/>
    </source>
</evidence>
<protein>
    <submittedName>
        <fullName evidence="11">Amino acid transporter</fullName>
    </submittedName>
</protein>
<dbReference type="GO" id="GO:0006857">
    <property type="term" value="P:oligopeptide transport"/>
    <property type="evidence" value="ECO:0007669"/>
    <property type="project" value="InterPro"/>
</dbReference>
<comment type="subcellular location">
    <subcellularLocation>
        <location evidence="1">Cell membrane</location>
        <topology evidence="1">Multi-pass membrane protein</topology>
    </subcellularLocation>
    <subcellularLocation>
        <location evidence="8">Membrane</location>
        <topology evidence="8">Multi-pass membrane protein</topology>
    </subcellularLocation>
</comment>
<dbReference type="Proteomes" id="UP000053718">
    <property type="component" value="Unassembled WGS sequence"/>
</dbReference>
<feature type="transmembrane region" description="Helical" evidence="9">
    <location>
        <begin position="222"/>
        <end position="247"/>
    </location>
</feature>
<feature type="transmembrane region" description="Helical" evidence="9">
    <location>
        <begin position="433"/>
        <end position="455"/>
    </location>
</feature>
<dbReference type="OrthoDB" id="9772725at2"/>
<evidence type="ECO:0000256" key="2">
    <source>
        <dbReference type="ARBA" id="ARBA00022448"/>
    </source>
</evidence>
<dbReference type="STRING" id="1517416.IDAT_09895"/>
<feature type="transmembrane region" description="Helical" evidence="9">
    <location>
        <begin position="115"/>
        <end position="133"/>
    </location>
</feature>
<dbReference type="InterPro" id="IPR020846">
    <property type="entry name" value="MFS_dom"/>
</dbReference>
<dbReference type="GO" id="GO:0005886">
    <property type="term" value="C:plasma membrane"/>
    <property type="evidence" value="ECO:0007669"/>
    <property type="project" value="UniProtKB-SubCell"/>
</dbReference>
<keyword evidence="7 9" id="KW-0472">Membrane</keyword>
<comment type="caution">
    <text evidence="11">The sequence shown here is derived from an EMBL/GenBank/DDBJ whole genome shotgun (WGS) entry which is preliminary data.</text>
</comment>
<feature type="transmembrane region" description="Helical" evidence="9">
    <location>
        <begin position="154"/>
        <end position="173"/>
    </location>
</feature>
<feature type="transmembrane region" description="Helical" evidence="9">
    <location>
        <begin position="286"/>
        <end position="303"/>
    </location>
</feature>
<dbReference type="InterPro" id="IPR018456">
    <property type="entry name" value="PTR2_symporter_CS"/>
</dbReference>
<evidence type="ECO:0000256" key="7">
    <source>
        <dbReference type="ARBA" id="ARBA00023136"/>
    </source>
</evidence>
<dbReference type="EMBL" id="JPIN01000009">
    <property type="protein sequence ID" value="KFZ28306.1"/>
    <property type="molecule type" value="Genomic_DNA"/>
</dbReference>
<keyword evidence="2 8" id="KW-0813">Transport</keyword>
<proteinExistence type="inferred from homology"/>
<dbReference type="InterPro" id="IPR005279">
    <property type="entry name" value="Dipep/tripep_permease"/>
</dbReference>
<feature type="transmembrane region" description="Helical" evidence="9">
    <location>
        <begin position="253"/>
        <end position="274"/>
    </location>
</feature>
<evidence type="ECO:0000313" key="11">
    <source>
        <dbReference type="EMBL" id="KFZ28306.1"/>
    </source>
</evidence>
<feature type="transmembrane region" description="Helical" evidence="9">
    <location>
        <begin position="331"/>
        <end position="352"/>
    </location>
</feature>
<dbReference type="SUPFAM" id="SSF103473">
    <property type="entry name" value="MFS general substrate transporter"/>
    <property type="match status" value="2"/>
</dbReference>
<reference evidence="11 12" key="1">
    <citation type="submission" date="2014-06" db="EMBL/GenBank/DDBJ databases">
        <title>Draft genome sequence of Idiomarina sp. MCCC 1A10513.</title>
        <authorList>
            <person name="Du J."/>
            <person name="Lai Q."/>
            <person name="Shao Z."/>
        </authorList>
    </citation>
    <scope>NUCLEOTIDE SEQUENCE [LARGE SCALE GENOMIC DNA]</scope>
    <source>
        <strain evidence="11 12">MCCC 1A10513</strain>
    </source>
</reference>
<keyword evidence="6 9" id="KW-1133">Transmembrane helix</keyword>
<evidence type="ECO:0000256" key="1">
    <source>
        <dbReference type="ARBA" id="ARBA00004651"/>
    </source>
</evidence>
<dbReference type="PROSITE" id="PS01023">
    <property type="entry name" value="PTR2_2"/>
    <property type="match status" value="1"/>
</dbReference>
<accession>A0A094J6U4</accession>
<dbReference type="PANTHER" id="PTHR23517:SF15">
    <property type="entry name" value="PROTON-DEPENDENT OLIGOPEPTIDE FAMILY TRANSPORT PROTEIN"/>
    <property type="match status" value="1"/>
</dbReference>
<feature type="transmembrane region" description="Helical" evidence="9">
    <location>
        <begin position="467"/>
        <end position="486"/>
    </location>
</feature>
<evidence type="ECO:0000256" key="9">
    <source>
        <dbReference type="SAM" id="Phobius"/>
    </source>
</evidence>
<keyword evidence="4 8" id="KW-0812">Transmembrane</keyword>
<dbReference type="Pfam" id="PF00854">
    <property type="entry name" value="PTR2"/>
    <property type="match status" value="1"/>
</dbReference>
<evidence type="ECO:0000313" key="12">
    <source>
        <dbReference type="Proteomes" id="UP000053718"/>
    </source>
</evidence>
<evidence type="ECO:0000256" key="8">
    <source>
        <dbReference type="RuleBase" id="RU003755"/>
    </source>
</evidence>
<gene>
    <name evidence="11" type="ORF">IDAT_09895</name>
</gene>
<feature type="transmembrane region" description="Helical" evidence="9">
    <location>
        <begin position="92"/>
        <end position="109"/>
    </location>
</feature>
<dbReference type="InterPro" id="IPR000109">
    <property type="entry name" value="POT_fam"/>
</dbReference>
<dbReference type="InterPro" id="IPR050171">
    <property type="entry name" value="MFS_Transporters"/>
</dbReference>
<dbReference type="InterPro" id="IPR036259">
    <property type="entry name" value="MFS_trans_sf"/>
</dbReference>
<feature type="transmembrane region" description="Helical" evidence="9">
    <location>
        <begin position="65"/>
        <end position="83"/>
    </location>
</feature>
<dbReference type="eggNOG" id="COG3104">
    <property type="taxonomic scope" value="Bacteria"/>
</dbReference>
<keyword evidence="5" id="KW-0571">Peptide transport</keyword>
<keyword evidence="3" id="KW-1003">Cell membrane</keyword>
<dbReference type="NCBIfam" id="TIGR00924">
    <property type="entry name" value="yjdL_sub1_fam"/>
    <property type="match status" value="1"/>
</dbReference>
<dbReference type="RefSeq" id="WP_034733270.1">
    <property type="nucleotide sequence ID" value="NZ_JPIN01000009.1"/>
</dbReference>
<feature type="transmembrane region" description="Helical" evidence="9">
    <location>
        <begin position="39"/>
        <end position="59"/>
    </location>
</feature>
<name>A0A094J6U4_9GAMM</name>
<dbReference type="Gene3D" id="1.20.1250.20">
    <property type="entry name" value="MFS general substrate transporter like domains"/>
    <property type="match status" value="1"/>
</dbReference>
<evidence type="ECO:0000259" key="10">
    <source>
        <dbReference type="PROSITE" id="PS50850"/>
    </source>
</evidence>
<dbReference type="PANTHER" id="PTHR23517">
    <property type="entry name" value="RESISTANCE PROTEIN MDTM, PUTATIVE-RELATED-RELATED"/>
    <property type="match status" value="1"/>
</dbReference>
<dbReference type="CDD" id="cd17346">
    <property type="entry name" value="MFS_DtpA_like"/>
    <property type="match status" value="1"/>
</dbReference>
<feature type="transmembrane region" description="Helical" evidence="9">
    <location>
        <begin position="364"/>
        <end position="388"/>
    </location>
</feature>
<feature type="domain" description="Major facilitator superfamily (MFS) profile" evidence="10">
    <location>
        <begin position="22"/>
        <end position="489"/>
    </location>
</feature>
<evidence type="ECO:0000256" key="4">
    <source>
        <dbReference type="ARBA" id="ARBA00022692"/>
    </source>
</evidence>
<dbReference type="PROSITE" id="PS50850">
    <property type="entry name" value="MFS"/>
    <property type="match status" value="1"/>
</dbReference>
<organism evidence="11 12">
    <name type="scientific">Pseudidiomarina atlantica</name>
    <dbReference type="NCBI Taxonomy" id="1517416"/>
    <lineage>
        <taxon>Bacteria</taxon>
        <taxon>Pseudomonadati</taxon>
        <taxon>Pseudomonadota</taxon>
        <taxon>Gammaproteobacteria</taxon>
        <taxon>Alteromonadales</taxon>
        <taxon>Idiomarinaceae</taxon>
        <taxon>Pseudidiomarina</taxon>
    </lineage>
</organism>
<evidence type="ECO:0000256" key="3">
    <source>
        <dbReference type="ARBA" id="ARBA00022475"/>
    </source>
</evidence>
<sequence>MEPKNVTPQDNSFFGQPAGLQTLFFTEMWERMSYYGMRALLVLFMTAAVQEGGLAITVATATAIYGLYTGAVYFMGLPGGWIADRLIGGQRATWYGGIIIMCGHIVLAVPSETTFFLGLILVVLGTGMLKPNISALVGQLYDDGDDRRDAGYTLYYMGINIGSLIGYLVTGYLMENVGWHWAFGAAAVGMLFGLIQYRVTLPKLGDVGAEAPKPLSASGRRLSWGVIIAFLAGLGVVFVGATTGAIVIDPIAIAQYVATAATIVFFVYYLSIFIFGKLTRNEAKRLGALFLVCIASILFWAGFEQAGSSLNLFARDLTDRMVGSFEIPTTWFQMLNSGFLIALSPFFAALWVNLTKRMINPSYGFKSAVGLIIMTSGFIVMFFASQVAASGMKVSPNWLVAVYFLHTVGELCLSPVALSAVSKLSPRRMAGQMMGIFVLTYSIGSLMAGLIAGRLDPENVSAMPDTFIKMTMLGMGVGVVIFIIALKTRKWEALAGQPDPEAVAINANEPPKSEKF</sequence>